<dbReference type="InterPro" id="IPR036910">
    <property type="entry name" value="HMG_box_dom_sf"/>
</dbReference>
<reference evidence="6 7" key="1">
    <citation type="submission" date="2019-02" db="EMBL/GenBank/DDBJ databases">
        <title>Genome sequencing of the rare red list fungi Phellinidium pouzarii.</title>
        <authorList>
            <person name="Buettner E."/>
            <person name="Kellner H."/>
        </authorList>
    </citation>
    <scope>NUCLEOTIDE SEQUENCE [LARGE SCALE GENOMIC DNA]</scope>
    <source>
        <strain evidence="6 7">DSM 108285</strain>
    </source>
</reference>
<dbReference type="Proteomes" id="UP000308199">
    <property type="component" value="Unassembled WGS sequence"/>
</dbReference>
<accession>A0A4V3XD31</accession>
<feature type="domain" description="HMG box" evidence="5">
    <location>
        <begin position="43"/>
        <end position="114"/>
    </location>
</feature>
<dbReference type="PANTHER" id="PTHR10270">
    <property type="entry name" value="SOX TRANSCRIPTION FACTOR"/>
    <property type="match status" value="1"/>
</dbReference>
<feature type="compositionally biased region" description="Basic and acidic residues" evidence="4">
    <location>
        <begin position="1"/>
        <end position="15"/>
    </location>
</feature>
<evidence type="ECO:0000256" key="4">
    <source>
        <dbReference type="SAM" id="MobiDB-lite"/>
    </source>
</evidence>
<dbReference type="OrthoDB" id="6247875at2759"/>
<dbReference type="GO" id="GO:0000978">
    <property type="term" value="F:RNA polymerase II cis-regulatory region sequence-specific DNA binding"/>
    <property type="evidence" value="ECO:0007669"/>
    <property type="project" value="TreeGrafter"/>
</dbReference>
<gene>
    <name evidence="6" type="ORF">EW145_g2941</name>
</gene>
<dbReference type="Gene3D" id="1.10.30.10">
    <property type="entry name" value="High mobility group box domain"/>
    <property type="match status" value="1"/>
</dbReference>
<evidence type="ECO:0000313" key="6">
    <source>
        <dbReference type="EMBL" id="THH08083.1"/>
    </source>
</evidence>
<dbReference type="GO" id="GO:0030154">
    <property type="term" value="P:cell differentiation"/>
    <property type="evidence" value="ECO:0007669"/>
    <property type="project" value="TreeGrafter"/>
</dbReference>
<feature type="region of interest" description="Disordered" evidence="4">
    <location>
        <begin position="1"/>
        <end position="46"/>
    </location>
</feature>
<dbReference type="PROSITE" id="PS50118">
    <property type="entry name" value="HMG_BOX_2"/>
    <property type="match status" value="1"/>
</dbReference>
<keyword evidence="1 3" id="KW-0238">DNA-binding</keyword>
<dbReference type="CDD" id="cd01389">
    <property type="entry name" value="HMG-box_ROX1-like"/>
    <property type="match status" value="1"/>
</dbReference>
<name>A0A4V3XD31_9AGAM</name>
<keyword evidence="2" id="KW-0804">Transcription</keyword>
<dbReference type="EMBL" id="SGPK01000114">
    <property type="protein sequence ID" value="THH08083.1"/>
    <property type="molecule type" value="Genomic_DNA"/>
</dbReference>
<dbReference type="PANTHER" id="PTHR10270:SF161">
    <property type="entry name" value="SEX-DETERMINING REGION Y PROTEIN"/>
    <property type="match status" value="1"/>
</dbReference>
<feature type="DNA-binding region" description="HMG box" evidence="3">
    <location>
        <begin position="43"/>
        <end position="114"/>
    </location>
</feature>
<comment type="caution">
    <text evidence="6">The sequence shown here is derived from an EMBL/GenBank/DDBJ whole genome shotgun (WGS) entry which is preliminary data.</text>
</comment>
<organism evidence="6 7">
    <name type="scientific">Phellinidium pouzarii</name>
    <dbReference type="NCBI Taxonomy" id="167371"/>
    <lineage>
        <taxon>Eukaryota</taxon>
        <taxon>Fungi</taxon>
        <taxon>Dikarya</taxon>
        <taxon>Basidiomycota</taxon>
        <taxon>Agaricomycotina</taxon>
        <taxon>Agaricomycetes</taxon>
        <taxon>Hymenochaetales</taxon>
        <taxon>Hymenochaetaceae</taxon>
        <taxon>Phellinidium</taxon>
    </lineage>
</organism>
<dbReference type="GO" id="GO:0001228">
    <property type="term" value="F:DNA-binding transcription activator activity, RNA polymerase II-specific"/>
    <property type="evidence" value="ECO:0007669"/>
    <property type="project" value="TreeGrafter"/>
</dbReference>
<keyword evidence="3" id="KW-0539">Nucleus</keyword>
<evidence type="ECO:0000256" key="1">
    <source>
        <dbReference type="ARBA" id="ARBA00023125"/>
    </source>
</evidence>
<protein>
    <recommendedName>
        <fullName evidence="5">HMG box domain-containing protein</fullName>
    </recommendedName>
</protein>
<dbReference type="GO" id="GO:0005634">
    <property type="term" value="C:nucleus"/>
    <property type="evidence" value="ECO:0007669"/>
    <property type="project" value="UniProtKB-UniRule"/>
</dbReference>
<evidence type="ECO:0000256" key="3">
    <source>
        <dbReference type="PROSITE-ProRule" id="PRU00267"/>
    </source>
</evidence>
<dbReference type="SMART" id="SM00398">
    <property type="entry name" value="HMG"/>
    <property type="match status" value="1"/>
</dbReference>
<feature type="compositionally biased region" description="Basic and acidic residues" evidence="4">
    <location>
        <begin position="118"/>
        <end position="141"/>
    </location>
</feature>
<dbReference type="Pfam" id="PF00505">
    <property type="entry name" value="HMG_box"/>
    <property type="match status" value="1"/>
</dbReference>
<evidence type="ECO:0000313" key="7">
    <source>
        <dbReference type="Proteomes" id="UP000308199"/>
    </source>
</evidence>
<dbReference type="InterPro" id="IPR050140">
    <property type="entry name" value="SRY-related_HMG-box_TF-like"/>
</dbReference>
<evidence type="ECO:0000259" key="5">
    <source>
        <dbReference type="PROSITE" id="PS50118"/>
    </source>
</evidence>
<feature type="region of interest" description="Disordered" evidence="4">
    <location>
        <begin position="106"/>
        <end position="141"/>
    </location>
</feature>
<dbReference type="SUPFAM" id="SSF47095">
    <property type="entry name" value="HMG-box"/>
    <property type="match status" value="1"/>
</dbReference>
<dbReference type="AlphaFoldDB" id="A0A4V3XD31"/>
<keyword evidence="7" id="KW-1185">Reference proteome</keyword>
<proteinExistence type="predicted"/>
<sequence length="620" mass="67450">MVGPDRVPHSRDARFHPIPHIIVDPSAIPSGSASKNEGRAKQPPRPQNAWILYRQWALSKLLEAEPELKGTPQSQLSKRLGNQWKNESDTIRLHFEQKANIIKERHAIEHPGYSFRPVKREDKQREREEKKQEKARAKEAEKLAKELEKALRAQRLSRSKASKYADASEGSYIAMNSNVAAFYGLLGPSPPLSKCPSHAGSPHLMSDELLDDHPSALSLGNASPLVGSAFLGSMPTQSASTSPINGNVDASPQMVMPFIQSNAMGWTSDVVVAEHAPRASSAAISDNWPQVASDGATDDVNSLIDNWLFFGGQSGLGQSFANPSGPLSSPPHYFGGMQLGDMSVTGDHLVGIHVDTSVSHMVDQFHCDFTNPYQEQSPAVPYDMPPPDQQNNEAPFLYHFLASDMSPSDILGVESNVGNVLMDEVQAREFGGRVIAAEHIQDRAPPVMTAENVDPSTFLPSPPESASSVSPVAGMTLGLDGTIPTNLSASSSNQQALGNFGFEDMPIANNNGFDQNEIGFGDLGFDNRFEFDDNMTHMDPNISEYSVSAYDFYDQSIFASNLDVHNTFEVSAHDHSNLLLQPNFDVPDSSMQMSTPPTPVSAGSTIDDQFAIVRGPMRNI</sequence>
<evidence type="ECO:0000256" key="2">
    <source>
        <dbReference type="ARBA" id="ARBA00023163"/>
    </source>
</evidence>
<dbReference type="InterPro" id="IPR009071">
    <property type="entry name" value="HMG_box_dom"/>
</dbReference>